<proteinExistence type="predicted"/>
<dbReference type="EMBL" id="BRLB01000001">
    <property type="protein sequence ID" value="GKX27587.1"/>
    <property type="molecule type" value="Genomic_DNA"/>
</dbReference>
<dbReference type="AlphaFoldDB" id="A0A9W6DDS6"/>
<evidence type="ECO:0000313" key="2">
    <source>
        <dbReference type="EMBL" id="GKX27587.1"/>
    </source>
</evidence>
<gene>
    <name evidence="2" type="ORF">SH1V18_00670</name>
</gene>
<dbReference type="RefSeq" id="WP_281811025.1">
    <property type="nucleotide sequence ID" value="NZ_BRLB01000001.1"/>
</dbReference>
<feature type="transmembrane region" description="Helical" evidence="1">
    <location>
        <begin position="29"/>
        <end position="45"/>
    </location>
</feature>
<feature type="transmembrane region" description="Helical" evidence="1">
    <location>
        <begin position="187"/>
        <end position="209"/>
    </location>
</feature>
<feature type="transmembrane region" description="Helical" evidence="1">
    <location>
        <begin position="52"/>
        <end position="71"/>
    </location>
</feature>
<keyword evidence="3" id="KW-1185">Reference proteome</keyword>
<dbReference type="InterPro" id="IPR012507">
    <property type="entry name" value="YibE_F"/>
</dbReference>
<organism evidence="2 3">
    <name type="scientific">Vallitalea longa</name>
    <dbReference type="NCBI Taxonomy" id="2936439"/>
    <lineage>
        <taxon>Bacteria</taxon>
        <taxon>Bacillati</taxon>
        <taxon>Bacillota</taxon>
        <taxon>Clostridia</taxon>
        <taxon>Lachnospirales</taxon>
        <taxon>Vallitaleaceae</taxon>
        <taxon>Vallitalea</taxon>
    </lineage>
</organism>
<dbReference type="PANTHER" id="PTHR41771:SF1">
    <property type="entry name" value="MEMBRANE PROTEIN"/>
    <property type="match status" value="1"/>
</dbReference>
<evidence type="ECO:0000256" key="1">
    <source>
        <dbReference type="SAM" id="Phobius"/>
    </source>
</evidence>
<protein>
    <recommendedName>
        <fullName evidence="4">YibE/F</fullName>
    </recommendedName>
</protein>
<evidence type="ECO:0008006" key="4">
    <source>
        <dbReference type="Google" id="ProtNLM"/>
    </source>
</evidence>
<sequence length="250" mass="27601">MSVITILLIILFLLMVIVGGDRGLRSFFTLCFNFLVFFIMVILIANKFNPLIITIIMCIIISSITLFYINGVNKKTIASLISVTIVVLFTTLITYSMGMGAKIQGFGKEQYDSISSLSVYIKLNFTSIIICEILIGLLGAVIDVSISISSSMNEIYNNNSLITKKSLFNSGMNIGKDIIGTMTNTLLFAYISGFMALIIYFSSLNYTLADIINNKIFCSEVYQILCSGIGIILIIPITALITSEILYKNQ</sequence>
<feature type="transmembrane region" description="Helical" evidence="1">
    <location>
        <begin position="221"/>
        <end position="241"/>
    </location>
</feature>
<feature type="transmembrane region" description="Helical" evidence="1">
    <location>
        <begin position="77"/>
        <end position="98"/>
    </location>
</feature>
<accession>A0A9W6DDS6</accession>
<evidence type="ECO:0000313" key="3">
    <source>
        <dbReference type="Proteomes" id="UP001144256"/>
    </source>
</evidence>
<reference evidence="2" key="1">
    <citation type="submission" date="2022-06" db="EMBL/GenBank/DDBJ databases">
        <title>Vallitalea longa sp. nov., an anaerobic bacterium isolated from marine sediment.</title>
        <authorList>
            <person name="Hirano S."/>
            <person name="Terahara T."/>
            <person name="Mori K."/>
            <person name="Hamada M."/>
            <person name="Matsumoto R."/>
            <person name="Kobayashi T."/>
        </authorList>
    </citation>
    <scope>NUCLEOTIDE SEQUENCE</scope>
    <source>
        <strain evidence="2">SH18-1</strain>
    </source>
</reference>
<dbReference type="Pfam" id="PF07907">
    <property type="entry name" value="YibE_F"/>
    <property type="match status" value="1"/>
</dbReference>
<keyword evidence="1" id="KW-1133">Transmembrane helix</keyword>
<comment type="caution">
    <text evidence="2">The sequence shown here is derived from an EMBL/GenBank/DDBJ whole genome shotgun (WGS) entry which is preliminary data.</text>
</comment>
<keyword evidence="1" id="KW-0812">Transmembrane</keyword>
<keyword evidence="1" id="KW-0472">Membrane</keyword>
<feature type="transmembrane region" description="Helical" evidence="1">
    <location>
        <begin position="119"/>
        <end position="142"/>
    </location>
</feature>
<dbReference type="PANTHER" id="PTHR41771">
    <property type="entry name" value="MEMBRANE PROTEIN-RELATED"/>
    <property type="match status" value="1"/>
</dbReference>
<name>A0A9W6DDS6_9FIRM</name>
<dbReference type="InterPro" id="IPR014564">
    <property type="entry name" value="UCP031503_TM"/>
</dbReference>
<dbReference type="PIRSF" id="PIRSF031503">
    <property type="entry name" value="UCP031503_mp"/>
    <property type="match status" value="1"/>
</dbReference>
<dbReference type="Proteomes" id="UP001144256">
    <property type="component" value="Unassembled WGS sequence"/>
</dbReference>